<organism evidence="1 2">
    <name type="scientific">Podospora pseudopauciseta</name>
    <dbReference type="NCBI Taxonomy" id="2093780"/>
    <lineage>
        <taxon>Eukaryota</taxon>
        <taxon>Fungi</taxon>
        <taxon>Dikarya</taxon>
        <taxon>Ascomycota</taxon>
        <taxon>Pezizomycotina</taxon>
        <taxon>Sordariomycetes</taxon>
        <taxon>Sordariomycetidae</taxon>
        <taxon>Sordariales</taxon>
        <taxon>Podosporaceae</taxon>
        <taxon>Podospora</taxon>
    </lineage>
</organism>
<comment type="caution">
    <text evidence="1">The sequence shown here is derived from an EMBL/GenBank/DDBJ whole genome shotgun (WGS) entry which is preliminary data.</text>
</comment>
<protein>
    <submittedName>
        <fullName evidence="1">Uncharacterized protein</fullName>
    </submittedName>
</protein>
<dbReference type="RefSeq" id="XP_062762890.1">
    <property type="nucleotide sequence ID" value="XM_062906272.1"/>
</dbReference>
<keyword evidence="2" id="KW-1185">Reference proteome</keyword>
<dbReference type="Proteomes" id="UP001326199">
    <property type="component" value="Unassembled WGS sequence"/>
</dbReference>
<sequence length="73" mass="7709">MHACRQQLKLLTEIPPAQSLIPSLSLHLYGGVEGVSVNSNGRYQLPAVALTVSLASLHLDDDVGSRIRVGASS</sequence>
<reference evidence="1 2" key="1">
    <citation type="journal article" date="2023" name="bioRxiv">
        <title>High-quality genome assemblies of four members of thePodospora anserinaspecies complex.</title>
        <authorList>
            <person name="Ament-Velasquez S.L."/>
            <person name="Vogan A.A."/>
            <person name="Wallerman O."/>
            <person name="Hartmann F."/>
            <person name="Gautier V."/>
            <person name="Silar P."/>
            <person name="Giraud T."/>
            <person name="Johannesson H."/>
        </authorList>
    </citation>
    <scope>NUCLEOTIDE SEQUENCE [LARGE SCALE GENOMIC DNA]</scope>
    <source>
        <strain evidence="1 2">CBS 411.78</strain>
    </source>
</reference>
<evidence type="ECO:0000313" key="2">
    <source>
        <dbReference type="Proteomes" id="UP001326199"/>
    </source>
</evidence>
<accession>A0ABR0H4V1</accession>
<evidence type="ECO:0000313" key="1">
    <source>
        <dbReference type="EMBL" id="KAK4662924.1"/>
    </source>
</evidence>
<name>A0ABR0H4V1_9PEZI</name>
<dbReference type="GeneID" id="87926491"/>
<proteinExistence type="predicted"/>
<gene>
    <name evidence="1" type="ORF">QC763_0093310</name>
</gene>
<dbReference type="EMBL" id="JAFFHB010000008">
    <property type="protein sequence ID" value="KAK4662924.1"/>
    <property type="molecule type" value="Genomic_DNA"/>
</dbReference>